<feature type="domain" description="DUF11" evidence="2">
    <location>
        <begin position="693"/>
        <end position="800"/>
    </location>
</feature>
<feature type="chain" id="PRO_5003071219" evidence="1">
    <location>
        <begin position="29"/>
        <end position="2010"/>
    </location>
</feature>
<organism evidence="3 4">
    <name type="scientific">Coraliomargarita akajimensis (strain DSM 45221 / IAM 15411 / JCM 23193 / KCTC 12865 / 04OKA010-24)</name>
    <dbReference type="NCBI Taxonomy" id="583355"/>
    <lineage>
        <taxon>Bacteria</taxon>
        <taxon>Pseudomonadati</taxon>
        <taxon>Verrucomicrobiota</taxon>
        <taxon>Opitutia</taxon>
        <taxon>Puniceicoccales</taxon>
        <taxon>Coraliomargaritaceae</taxon>
        <taxon>Coraliomargarita</taxon>
    </lineage>
</organism>
<proteinExistence type="predicted"/>
<keyword evidence="4" id="KW-1185">Reference proteome</keyword>
<evidence type="ECO:0000256" key="1">
    <source>
        <dbReference type="SAM" id="SignalP"/>
    </source>
</evidence>
<dbReference type="Proteomes" id="UP000000925">
    <property type="component" value="Chromosome"/>
</dbReference>
<evidence type="ECO:0000259" key="2">
    <source>
        <dbReference type="Pfam" id="PF01345"/>
    </source>
</evidence>
<feature type="domain" description="DUF11" evidence="2">
    <location>
        <begin position="196"/>
        <end position="302"/>
    </location>
</feature>
<feature type="domain" description="DUF11" evidence="2">
    <location>
        <begin position="325"/>
        <end position="426"/>
    </location>
</feature>
<dbReference type="InterPro" id="IPR001434">
    <property type="entry name" value="OmcB-like_DUF11"/>
</dbReference>
<feature type="signal peptide" evidence="1">
    <location>
        <begin position="1"/>
        <end position="28"/>
    </location>
</feature>
<dbReference type="STRING" id="583355.Caka_1499"/>
<dbReference type="PANTHER" id="PTHR34819">
    <property type="entry name" value="LARGE CYSTEINE-RICH PERIPLASMIC PROTEIN OMCB"/>
    <property type="match status" value="1"/>
</dbReference>
<dbReference type="InterPro" id="IPR013783">
    <property type="entry name" value="Ig-like_fold"/>
</dbReference>
<dbReference type="EMBL" id="CP001998">
    <property type="protein sequence ID" value="ADE54518.1"/>
    <property type="molecule type" value="Genomic_DNA"/>
</dbReference>
<dbReference type="RefSeq" id="WP_013043240.1">
    <property type="nucleotide sequence ID" value="NC_014008.1"/>
</dbReference>
<keyword evidence="1" id="KW-0732">Signal</keyword>
<reference evidence="3 4" key="1">
    <citation type="journal article" date="2010" name="Stand. Genomic Sci.">
        <title>Complete genome sequence of Coraliomargarita akajimensis type strain (04OKA010-24).</title>
        <authorList>
            <person name="Mavromatis K."/>
            <person name="Abt B."/>
            <person name="Brambilla E."/>
            <person name="Lapidus A."/>
            <person name="Copeland A."/>
            <person name="Deshpande S."/>
            <person name="Nolan M."/>
            <person name="Lucas S."/>
            <person name="Tice H."/>
            <person name="Cheng J.F."/>
            <person name="Han C."/>
            <person name="Detter J.C."/>
            <person name="Woyke T."/>
            <person name="Goodwin L."/>
            <person name="Pitluck S."/>
            <person name="Held B."/>
            <person name="Brettin T."/>
            <person name="Tapia R."/>
            <person name="Ivanova N."/>
            <person name="Mikhailova N."/>
            <person name="Pati A."/>
            <person name="Liolios K."/>
            <person name="Chen A."/>
            <person name="Palaniappan K."/>
            <person name="Land M."/>
            <person name="Hauser L."/>
            <person name="Chang Y.J."/>
            <person name="Jeffries C.D."/>
            <person name="Rohde M."/>
            <person name="Goker M."/>
            <person name="Bristow J."/>
            <person name="Eisen J.A."/>
            <person name="Markowitz V."/>
            <person name="Hugenholtz P."/>
            <person name="Klenk H.P."/>
            <person name="Kyrpides N.C."/>
        </authorList>
    </citation>
    <scope>NUCLEOTIDE SEQUENCE [LARGE SCALE GENOMIC DNA]</scope>
    <source>
        <strain evidence="4">DSM 45221 / IAM 15411 / JCM 23193 / KCTC 12865</strain>
    </source>
</reference>
<dbReference type="SUPFAM" id="SSF117074">
    <property type="entry name" value="Hypothetical protein PA1324"/>
    <property type="match status" value="1"/>
</dbReference>
<accession>D5EJB9</accession>
<protein>
    <submittedName>
        <fullName evidence="3">Conserved repeat domain protein</fullName>
    </submittedName>
</protein>
<dbReference type="Pfam" id="PF01345">
    <property type="entry name" value="DUF11"/>
    <property type="match status" value="4"/>
</dbReference>
<evidence type="ECO:0000313" key="3">
    <source>
        <dbReference type="EMBL" id="ADE54518.1"/>
    </source>
</evidence>
<dbReference type="InterPro" id="IPR051172">
    <property type="entry name" value="Chlamydia_OmcB"/>
</dbReference>
<name>D5EJB9_CORAD</name>
<dbReference type="Gene3D" id="2.60.40.10">
    <property type="entry name" value="Immunoglobulins"/>
    <property type="match status" value="1"/>
</dbReference>
<evidence type="ECO:0000313" key="4">
    <source>
        <dbReference type="Proteomes" id="UP000000925"/>
    </source>
</evidence>
<dbReference type="HOGENOM" id="CLU_233734_0_0_0"/>
<feature type="domain" description="DUF11" evidence="2">
    <location>
        <begin position="85"/>
        <end position="181"/>
    </location>
</feature>
<dbReference type="InterPro" id="IPR047589">
    <property type="entry name" value="DUF11_rpt"/>
</dbReference>
<dbReference type="eggNOG" id="COG3188">
    <property type="taxonomic scope" value="Bacteria"/>
</dbReference>
<dbReference type="eggNOG" id="COG1361">
    <property type="taxonomic scope" value="Bacteria"/>
</dbReference>
<dbReference type="KEGG" id="caa:Caka_1499"/>
<dbReference type="NCBIfam" id="TIGR01451">
    <property type="entry name" value="B_ant_repeat"/>
    <property type="match status" value="4"/>
</dbReference>
<gene>
    <name evidence="3" type="ordered locus">Caka_1499</name>
</gene>
<sequence length="2010" mass="220009">MLGELWRHCFSWGLCVFAVWLLSSTATGQTEEAGPPVGALITNEVTVAFKDASGNPRDPVTATVVTEVASGPLLVLGNDPLPSLAEVGDLVSFVLRYENQGNGPASSVELVDELSVNSEFVSATGGGVYDPATHTVRWPLGTVAANSSGQRIVETRVLGFDAADTLSNTATVSSAEGSRDTAETVVNRGSGAVFFIEKAVDRPTTFPGGVLVYSVTLANTGSLAASGVRVIDDLPAGTSLVPGSVTLPYTIDGQRLTVTIGDLAVREMVSFEFAVNVSTVALPGTNLVNQAVALATGVDPVASAPITTRVLDAGEVEFRLESLPSAVYAGSPIVFRLTVVNNKATALQNLSLEQEIPDQTSFISIDNGGAFDGTTAQWSLASLDPGESTAFEWTVAAALAAPANMTILSSATLDADGETTRDAQASTLVLERTTAAITYYDSGFSVPVGVYYDGETTAFIEVVDDDQNTDDAVIERIQVAVTNVDSSPSSVIAPLSTPLPDDLELIELVETSSFSGVFRGSIDFEVGTSTPGNGLIAAQPGSAVFTTYEDPVDGTDLQVSAALYQPATVVFNSVTGDVIEGATVTLLNEDGTPPSFVGGGGNRFVTDVDGLVAIPELVIPASGSVNLRFEVEPPAGSEFVFPSVVPDGNFPDQLSTGKVPEIEAGSRGDVFTLTSVDAGVAFDLPLDIPTAGLRVEKTSRNNQIAIGEIITYEIRIINASLAPVTGIQLIDQPPKQFRYLEGSSSLGGSDIADPIRNGRELVWPVIDLGSAEEVTLTYRMMVGVDAREGLYQNSAYATGSGGAGVLTSNIGRHEARVTEGIFSRKGLIVGRVYIDLNGNARYDPGEPGVPEAFVYLQDGSYAITDSEGRYSMKNIRPGQHVLRLDDHTLPEEMVPAGWGGHFMDRADSQWVEMHASGLLKANFPVIPANELAREQIIAGLNRPDEATEIPETIEDVVESVDAVQAAGLAERTRELEALAAELESGFGFVNLRDRQQLAGRYTDIQVRVPLGASVRVELNGREVDGSRLGARIQSTANQIELQEFVGVRLRPDTENRIRATLIDPFGNERETEELRVYTLAQLERFELSLPEQELEADGRTVTRIEARLIDSRGSLADYVSAVTVDARPAYITNEDIDAVNPGHQVKVVDGVARIDLRAPRKPGPITVYIQSDDVTVEAELNYKPHLRELMVVGSGQVMLGSSNVSGDIGKLNNVFDDEIEDGTNTDADVAFFAKGDIGNDILLTATFDSDKAEQDDFFQARETNLDEESHPSLTGDGSVVDYEGYSRDPLYLRLDRGDSNAMWGDYRTELGEDQLSFYNRTYTGFRSELNEGIFSVTTFAAEMEQDQIVDALPARGVSGYYYLSRSPLVYGSERVVVETRDRLRPDLVLERRELIRNEDYEIDYYTGSLLSYAPIPSYDGALNPNFIVVTYEVDNETNDNWAYGGRAEAEVAENVTLGGTYVNEEGELGDFTLQGVDVAYEVESIQTTLKAEYVHSESVVSEQGLFKTEDGDAYRLSFEGTPAENLEVSGYYQTIDEYFVNRSATNVRNGTTTYGADARYALDELNRVYFDAYREDDRLYKRDFTHIGAGWEGLVNQFTLGAEVYHDAFNGESTSYDWDDPNNGYEDNGERYPFDSTPEQISQDLGLKLSAETYLMDALTLGLSHSQDMTNIDQSLSYARLGYEFTEGRRLYLTERYDRYEDRDELRTVFGFEAPVGSSTTRFIEYQFQDDSTSQYLKQSVGVRHQYNLTSKLTGNASFENLTTLNGESGANRPDGYAVTLANTFLASEYWRFDSRLEYRDETGFESRLAEVNCSGKINEEMSTQFRVRYYDSEGQSAGTRDELRFSWGYAYRPIFMDRFHALARFDWATEERTGGSTDFDEDKVYGSVEGIYDLTEEISMTAKYAGKQYSLDAYSVYNDMMAFRTIYMYDDRIEFGGTVRLLNEYDLDNRYWSGALDVGFNVWRFVWMTVGYSYDAFDSDLAGSEYSGEGLFVKFRFKFDEKTMEGFKF</sequence>